<gene>
    <name evidence="2" type="ORF">ACG00Y_27645</name>
</gene>
<evidence type="ECO:0000259" key="1">
    <source>
        <dbReference type="Pfam" id="PF16289"/>
    </source>
</evidence>
<dbReference type="Pfam" id="PF16289">
    <property type="entry name" value="PIN_12"/>
    <property type="match status" value="1"/>
</dbReference>
<comment type="caution">
    <text evidence="2">The sequence shown here is derived from an EMBL/GenBank/DDBJ whole genome shotgun (WGS) entry which is preliminary data.</text>
</comment>
<accession>A0ABW7FAQ9</accession>
<proteinExistence type="predicted"/>
<dbReference type="EMBL" id="JBIGHV010000015">
    <property type="protein sequence ID" value="MFG6433708.1"/>
    <property type="molecule type" value="Genomic_DNA"/>
</dbReference>
<evidence type="ECO:0000313" key="2">
    <source>
        <dbReference type="EMBL" id="MFG6433708.1"/>
    </source>
</evidence>
<name>A0ABW7FAQ9_9BURK</name>
<protein>
    <submittedName>
        <fullName evidence="2">PIN domain-containing protein</fullName>
    </submittedName>
</protein>
<dbReference type="InterPro" id="IPR032557">
    <property type="entry name" value="DUF4935"/>
</dbReference>
<dbReference type="RefSeq" id="WP_394484680.1">
    <property type="nucleotide sequence ID" value="NZ_JBIGHV010000015.1"/>
</dbReference>
<dbReference type="Proteomes" id="UP001606210">
    <property type="component" value="Unassembled WGS sequence"/>
</dbReference>
<keyword evidence="3" id="KW-1185">Reference proteome</keyword>
<evidence type="ECO:0000313" key="3">
    <source>
        <dbReference type="Proteomes" id="UP001606210"/>
    </source>
</evidence>
<feature type="domain" description="DUF4935" evidence="1">
    <location>
        <begin position="19"/>
        <end position="196"/>
    </location>
</feature>
<organism evidence="2 3">
    <name type="scientific">Pelomonas parva</name>
    <dbReference type="NCBI Taxonomy" id="3299032"/>
    <lineage>
        <taxon>Bacteria</taxon>
        <taxon>Pseudomonadati</taxon>
        <taxon>Pseudomonadota</taxon>
        <taxon>Betaproteobacteria</taxon>
        <taxon>Burkholderiales</taxon>
        <taxon>Sphaerotilaceae</taxon>
        <taxon>Roseateles</taxon>
    </lineage>
</organism>
<reference evidence="2 3" key="1">
    <citation type="submission" date="2024-08" db="EMBL/GenBank/DDBJ databases">
        <authorList>
            <person name="Lu H."/>
        </authorList>
    </citation>
    <scope>NUCLEOTIDE SEQUENCE [LARGE SCALE GENOMIC DNA]</scope>
    <source>
        <strain evidence="2 3">LYH14W</strain>
    </source>
</reference>
<sequence length="234" mass="24839">MALSPADLAKILGAGAPVLMLDTCSLLDIVREPMRHDCRLGNVKAAMAMLAAAETGSRLTVLIAEQVSLELNDNLADVLQVAGKAMREYITQANHIDRVAMEYGAAGATSTTHLVDHVARATAVLSRWVAVGISVPAGPAVAQKAMDRVRHGVAPARRGKENSKDCFVIESYLETAAQLNAAGFAGRMVFGSSNTNEYLDPVSRQPPAPLDAHLLAERVVYGSTHELMKKALGL</sequence>